<dbReference type="EMBL" id="CAJPDT010000141">
    <property type="protein sequence ID" value="CAF9941088.1"/>
    <property type="molecule type" value="Genomic_DNA"/>
</dbReference>
<evidence type="ECO:0000313" key="2">
    <source>
        <dbReference type="Proteomes" id="UP000664534"/>
    </source>
</evidence>
<organism evidence="1 2">
    <name type="scientific">Imshaugia aleurites</name>
    <dbReference type="NCBI Taxonomy" id="172621"/>
    <lineage>
        <taxon>Eukaryota</taxon>
        <taxon>Fungi</taxon>
        <taxon>Dikarya</taxon>
        <taxon>Ascomycota</taxon>
        <taxon>Pezizomycotina</taxon>
        <taxon>Lecanoromycetes</taxon>
        <taxon>OSLEUM clade</taxon>
        <taxon>Lecanoromycetidae</taxon>
        <taxon>Lecanorales</taxon>
        <taxon>Lecanorineae</taxon>
        <taxon>Parmeliaceae</taxon>
        <taxon>Imshaugia</taxon>
    </lineage>
</organism>
<keyword evidence="2" id="KW-1185">Reference proteome</keyword>
<gene>
    <name evidence="1" type="ORF">IMSHALPRED_002417</name>
</gene>
<name>A0A8H3PHV9_9LECA</name>
<comment type="caution">
    <text evidence="1">The sequence shown here is derived from an EMBL/GenBank/DDBJ whole genome shotgun (WGS) entry which is preliminary data.</text>
</comment>
<sequence>MLLKNFDFQATDPSYVMETESALTIKPADNTMHATRGGIDPRSLERCLWGGKETSKADARDQQVDDASAIKKKPMTFLLGSNTSTCDMSKDPTDFFDYGPKPLYQAESSNVHELYSRFFFLLVREEVDEVRLILASLCESYWFPVPRRGVNPALEFSNVHGNFHSDRSHPKTHDEASNGYSSKRVRVGFENIIDDKNTEIKAAIKEVIKKGELSTHQF</sequence>
<proteinExistence type="predicted"/>
<dbReference type="AlphaFoldDB" id="A0A8H3PHV9"/>
<evidence type="ECO:0000313" key="1">
    <source>
        <dbReference type="EMBL" id="CAF9941088.1"/>
    </source>
</evidence>
<protein>
    <submittedName>
        <fullName evidence="1">Uncharacterized protein</fullName>
    </submittedName>
</protein>
<dbReference type="Proteomes" id="UP000664534">
    <property type="component" value="Unassembled WGS sequence"/>
</dbReference>
<reference evidence="1" key="1">
    <citation type="submission" date="2021-03" db="EMBL/GenBank/DDBJ databases">
        <authorList>
            <person name="Tagirdzhanova G."/>
        </authorList>
    </citation>
    <scope>NUCLEOTIDE SEQUENCE</scope>
</reference>
<accession>A0A8H3PHV9</accession>